<comment type="similarity">
    <text evidence="3">Belongs to the glycosyl hydrolase 5 (cellulase A) family.</text>
</comment>
<dbReference type="Proteomes" id="UP000637628">
    <property type="component" value="Unassembled WGS sequence"/>
</dbReference>
<dbReference type="InterPro" id="IPR017853">
    <property type="entry name" value="GH"/>
</dbReference>
<evidence type="ECO:0000256" key="1">
    <source>
        <dbReference type="ARBA" id="ARBA00022801"/>
    </source>
</evidence>
<sequence>MKILRKAIAFGLLVASIDFALSFSHPATSARQLPLRPGISYGDTLVWMSEGRLNDALSDAETVGATWVRADLSWQDVQADGPGKYWWDGFDRLVRAARSRELTVLPVLAYTPAWARPAGCDVPACAPADPAKFAAFAKTAAERYRNLGVHTWEIWNEPNAGFWKPAPDPRAYAALLKASAAAIRAADPKAQIIMGGLAANPTGPGRVSQVSFLSTVSKLGGNRVVNAVAYHPYTYPFLPSAKTRFGTSWEKMRSLRKVLADNETPDLPIWLTEVGAPTGGPGAASDGHAVARETTHVTEKRQAEIAKDTIATAAGDQLISAVFWYADKDLSTDTSSNENFYGLRRTDGSAKPALAALREAIGDVTRPR</sequence>
<organism evidence="6 7">
    <name type="scientific">Paractinoplanes durhamensis</name>
    <dbReference type="NCBI Taxonomy" id="113563"/>
    <lineage>
        <taxon>Bacteria</taxon>
        <taxon>Bacillati</taxon>
        <taxon>Actinomycetota</taxon>
        <taxon>Actinomycetes</taxon>
        <taxon>Micromonosporales</taxon>
        <taxon>Micromonosporaceae</taxon>
        <taxon>Paractinoplanes</taxon>
    </lineage>
</organism>
<dbReference type="InterPro" id="IPR001547">
    <property type="entry name" value="Glyco_hydro_5"/>
</dbReference>
<reference evidence="6 7" key="1">
    <citation type="submission" date="2021-01" db="EMBL/GenBank/DDBJ databases">
        <title>Whole genome shotgun sequence of Actinoplanes durhamensis NBRC 14914.</title>
        <authorList>
            <person name="Komaki H."/>
            <person name="Tamura T."/>
        </authorList>
    </citation>
    <scope>NUCLEOTIDE SEQUENCE [LARGE SCALE GENOMIC DNA]</scope>
    <source>
        <strain evidence="6 7">NBRC 14914</strain>
    </source>
</reference>
<dbReference type="EMBL" id="BOML01000065">
    <property type="protein sequence ID" value="GIE06624.1"/>
    <property type="molecule type" value="Genomic_DNA"/>
</dbReference>
<comment type="caution">
    <text evidence="6">The sequence shown here is derived from an EMBL/GenBank/DDBJ whole genome shotgun (WGS) entry which is preliminary data.</text>
</comment>
<dbReference type="PANTHER" id="PTHR12631">
    <property type="entry name" value="ALPHA-L-IDURONIDASE"/>
    <property type="match status" value="1"/>
</dbReference>
<proteinExistence type="inferred from homology"/>
<name>A0ABQ3Z9X3_9ACTN</name>
<keyword evidence="2 3" id="KW-0326">Glycosidase</keyword>
<keyword evidence="4" id="KW-0732">Signal</keyword>
<accession>A0ABQ3Z9X3</accession>
<evidence type="ECO:0000256" key="3">
    <source>
        <dbReference type="RuleBase" id="RU361153"/>
    </source>
</evidence>
<evidence type="ECO:0000313" key="6">
    <source>
        <dbReference type="EMBL" id="GIE06624.1"/>
    </source>
</evidence>
<dbReference type="SUPFAM" id="SSF51445">
    <property type="entry name" value="(Trans)glycosidases"/>
    <property type="match status" value="1"/>
</dbReference>
<protein>
    <recommendedName>
        <fullName evidence="5">Glycoside hydrolase family 5 domain-containing protein</fullName>
    </recommendedName>
</protein>
<dbReference type="InterPro" id="IPR051923">
    <property type="entry name" value="Glycosyl_Hydrolase_39"/>
</dbReference>
<evidence type="ECO:0000259" key="5">
    <source>
        <dbReference type="Pfam" id="PF00150"/>
    </source>
</evidence>
<feature type="chain" id="PRO_5047483126" description="Glycoside hydrolase family 5 domain-containing protein" evidence="4">
    <location>
        <begin position="21"/>
        <end position="368"/>
    </location>
</feature>
<feature type="signal peptide" evidence="4">
    <location>
        <begin position="1"/>
        <end position="20"/>
    </location>
</feature>
<keyword evidence="7" id="KW-1185">Reference proteome</keyword>
<dbReference type="Pfam" id="PF00150">
    <property type="entry name" value="Cellulase"/>
    <property type="match status" value="1"/>
</dbReference>
<evidence type="ECO:0000313" key="7">
    <source>
        <dbReference type="Proteomes" id="UP000637628"/>
    </source>
</evidence>
<keyword evidence="1 3" id="KW-0378">Hydrolase</keyword>
<feature type="domain" description="Glycoside hydrolase family 5" evidence="5">
    <location>
        <begin position="46"/>
        <end position="278"/>
    </location>
</feature>
<evidence type="ECO:0000256" key="2">
    <source>
        <dbReference type="ARBA" id="ARBA00023295"/>
    </source>
</evidence>
<gene>
    <name evidence="6" type="ORF">Adu01nite_79740</name>
</gene>
<dbReference type="Gene3D" id="3.20.20.80">
    <property type="entry name" value="Glycosidases"/>
    <property type="match status" value="1"/>
</dbReference>
<evidence type="ECO:0000256" key="4">
    <source>
        <dbReference type="SAM" id="SignalP"/>
    </source>
</evidence>
<dbReference type="PANTHER" id="PTHR12631:SF10">
    <property type="entry name" value="BETA-XYLOSIDASE-LIKE PROTEIN-RELATED"/>
    <property type="match status" value="1"/>
</dbReference>